<dbReference type="EMBL" id="FODH01000004">
    <property type="protein sequence ID" value="SEO01991.1"/>
    <property type="molecule type" value="Genomic_DNA"/>
</dbReference>
<dbReference type="RefSeq" id="WP_036595709.1">
    <property type="nucleotide sequence ID" value="NZ_CP076607.1"/>
</dbReference>
<evidence type="ECO:0000313" key="4">
    <source>
        <dbReference type="Proteomes" id="UP000683429"/>
    </source>
</evidence>
<gene>
    <name evidence="1" type="ORF">KP014_09540</name>
    <name evidence="2" type="ORF">SAMN04487895_104251</name>
</gene>
<proteinExistence type="predicted"/>
<accession>A0A1H8LA84</accession>
<dbReference type="Proteomes" id="UP000683429">
    <property type="component" value="Chromosome"/>
</dbReference>
<reference evidence="1 4" key="2">
    <citation type="submission" date="2021-06" db="EMBL/GenBank/DDBJ databases">
        <title>Whole genome sequence of Paenibacillus sophorae DSM23020 for comparative genomics.</title>
        <authorList>
            <person name="Kim M.-J."/>
            <person name="Lee G."/>
            <person name="Shin J.-H."/>
        </authorList>
    </citation>
    <scope>NUCLEOTIDE SEQUENCE [LARGE SCALE GENOMIC DNA]</scope>
    <source>
        <strain evidence="1 4">DSM 23020</strain>
    </source>
</reference>
<name>A0A1H8LA84_9BACL</name>
<reference evidence="2 3" key="1">
    <citation type="submission" date="2016-10" db="EMBL/GenBank/DDBJ databases">
        <authorList>
            <person name="de Groot N.N."/>
        </authorList>
    </citation>
    <scope>NUCLEOTIDE SEQUENCE [LARGE SCALE GENOMIC DNA]</scope>
    <source>
        <strain evidence="2 3">CGMCC 1.10238</strain>
    </source>
</reference>
<keyword evidence="4" id="KW-1185">Reference proteome</keyword>
<dbReference type="AlphaFoldDB" id="A0A1H8LA84"/>
<protein>
    <submittedName>
        <fullName evidence="2">Uncharacterized protein</fullName>
    </submittedName>
</protein>
<evidence type="ECO:0000313" key="2">
    <source>
        <dbReference type="EMBL" id="SEO01991.1"/>
    </source>
</evidence>
<evidence type="ECO:0000313" key="3">
    <source>
        <dbReference type="Proteomes" id="UP000198809"/>
    </source>
</evidence>
<organism evidence="2 3">
    <name type="scientific">Paenibacillus sophorae</name>
    <dbReference type="NCBI Taxonomy" id="1333845"/>
    <lineage>
        <taxon>Bacteria</taxon>
        <taxon>Bacillati</taxon>
        <taxon>Bacillota</taxon>
        <taxon>Bacilli</taxon>
        <taxon>Bacillales</taxon>
        <taxon>Paenibacillaceae</taxon>
        <taxon>Paenibacillus</taxon>
    </lineage>
</organism>
<dbReference type="OrthoDB" id="2662298at2"/>
<dbReference type="STRING" id="1333845.SAMN04487895_104251"/>
<sequence>MNDQQRRKAFQWVKSLSNAKFWSWMNFVHSRAYAAAAQHYDEAMSIVLQPKQAAAVKAKANEIRETWDGMATITIEETEGKEFQNVGV</sequence>
<evidence type="ECO:0000313" key="1">
    <source>
        <dbReference type="EMBL" id="QWU17366.1"/>
    </source>
</evidence>
<dbReference type="Proteomes" id="UP000198809">
    <property type="component" value="Unassembled WGS sequence"/>
</dbReference>
<dbReference type="EMBL" id="CP076607">
    <property type="protein sequence ID" value="QWU17366.1"/>
    <property type="molecule type" value="Genomic_DNA"/>
</dbReference>